<dbReference type="EMBL" id="QLTK01000020">
    <property type="protein sequence ID" value="RAS23412.1"/>
    <property type="molecule type" value="Genomic_DNA"/>
</dbReference>
<dbReference type="InterPro" id="IPR014903">
    <property type="entry name" value="DUF1796"/>
</dbReference>
<comment type="caution">
    <text evidence="1">The sequence shown here is derived from an EMBL/GenBank/DDBJ whole genome shotgun (WGS) entry which is preliminary data.</text>
</comment>
<dbReference type="RefSeq" id="WP_167444604.1">
    <property type="nucleotide sequence ID" value="NZ_CADFFP010000022.1"/>
</dbReference>
<dbReference type="AlphaFoldDB" id="A0A329BNC1"/>
<evidence type="ECO:0000313" key="1">
    <source>
        <dbReference type="EMBL" id="RAS23412.1"/>
    </source>
</evidence>
<evidence type="ECO:0000313" key="2">
    <source>
        <dbReference type="Proteomes" id="UP000248918"/>
    </source>
</evidence>
<gene>
    <name evidence="1" type="ORF">BX591_12018</name>
</gene>
<name>A0A329BNC1_9BURK</name>
<organism evidence="1 2">
    <name type="scientific">Paraburkholderia bryophila</name>
    <dbReference type="NCBI Taxonomy" id="420952"/>
    <lineage>
        <taxon>Bacteria</taxon>
        <taxon>Pseudomonadati</taxon>
        <taxon>Pseudomonadota</taxon>
        <taxon>Betaproteobacteria</taxon>
        <taxon>Burkholderiales</taxon>
        <taxon>Burkholderiaceae</taxon>
        <taxon>Paraburkholderia</taxon>
    </lineage>
</organism>
<proteinExistence type="predicted"/>
<sequence length="232" mass="26384">MEVSAEHVADAQVTPDLVVDRVVSLGSNCELTANLRRYFKADRTYPFDWWITPLDSITQLLETEFDGLFNPENLQVSTDGQTVICRKFNLLHHHDFSRDEQGKVIPALAEQLPGLREKFLSLKNRFMSDCATGRVLFVRNRSVFDSNLVAQEPDSDESFRSLFKLLCKLFPQADITLLVTNVGKKGALDDGRILFDEMTNYGDADDYTVSPKGWDELFARQRIRIFEPASLG</sequence>
<protein>
    <submittedName>
        <fullName evidence="1">Putative papain-like cysteine peptidase DUF1796</fullName>
    </submittedName>
</protein>
<reference evidence="1 2" key="1">
    <citation type="submission" date="2018-06" db="EMBL/GenBank/DDBJ databases">
        <title>Genomic Encyclopedia of Type Strains, Phase III (KMG-III): the genomes of soil and plant-associated and newly described type strains.</title>
        <authorList>
            <person name="Whitman W."/>
        </authorList>
    </citation>
    <scope>NUCLEOTIDE SEQUENCE [LARGE SCALE GENOMIC DNA]</scope>
    <source>
        <strain evidence="1 2">LMG 23644</strain>
    </source>
</reference>
<dbReference type="Proteomes" id="UP000248918">
    <property type="component" value="Unassembled WGS sequence"/>
</dbReference>
<dbReference type="Pfam" id="PF08795">
    <property type="entry name" value="DUF1796"/>
    <property type="match status" value="1"/>
</dbReference>
<accession>A0A329BNC1</accession>